<dbReference type="Proteomes" id="UP000003452">
    <property type="component" value="Unassembled WGS sequence"/>
</dbReference>
<feature type="transmembrane region" description="Helical" evidence="1">
    <location>
        <begin position="17"/>
        <end position="38"/>
    </location>
</feature>
<keyword evidence="1" id="KW-0812">Transmembrane</keyword>
<organism evidence="2 3">
    <name type="scientific">Phocaeicola plebeius (strain DSM 17135 / JCM 12973 / CCUG 54634 / M2)</name>
    <name type="common">Bacteroides plebeius</name>
    <dbReference type="NCBI Taxonomy" id="484018"/>
    <lineage>
        <taxon>Bacteria</taxon>
        <taxon>Pseudomonadati</taxon>
        <taxon>Bacteroidota</taxon>
        <taxon>Bacteroidia</taxon>
        <taxon>Bacteroidales</taxon>
        <taxon>Bacteroidaceae</taxon>
        <taxon>Phocaeicola</taxon>
    </lineage>
</organism>
<reference evidence="2 3" key="1">
    <citation type="submission" date="2008-08" db="EMBL/GenBank/DDBJ databases">
        <title>Draft genome sequence of Bacteroides plebeius (DSM 17135).</title>
        <authorList>
            <person name="Sudarsanam P."/>
            <person name="Ley R."/>
            <person name="Guruge J."/>
            <person name="Turnbaugh P.J."/>
            <person name="Mahowald M."/>
            <person name="Liep D."/>
            <person name="Gordon J."/>
        </authorList>
    </citation>
    <scope>NUCLEOTIDE SEQUENCE [LARGE SCALE GENOMIC DNA]</scope>
    <source>
        <strain evidence="3">DSM 17135 / JCM 12973 / M2</strain>
    </source>
</reference>
<dbReference type="EMBL" id="ABQC02000002">
    <property type="protein sequence ID" value="EDY97317.1"/>
    <property type="molecule type" value="Genomic_DNA"/>
</dbReference>
<name>B5CTM9_PHOPM</name>
<gene>
    <name evidence="2" type="ORF">BACPLE_00106</name>
</gene>
<dbReference type="AlphaFoldDB" id="B5CTM9"/>
<keyword evidence="1" id="KW-0472">Membrane</keyword>
<proteinExistence type="predicted"/>
<keyword evidence="1" id="KW-1133">Transmembrane helix</keyword>
<protein>
    <submittedName>
        <fullName evidence="2">Uncharacterized protein</fullName>
    </submittedName>
</protein>
<evidence type="ECO:0000313" key="3">
    <source>
        <dbReference type="Proteomes" id="UP000003452"/>
    </source>
</evidence>
<comment type="caution">
    <text evidence="2">The sequence shown here is derived from an EMBL/GenBank/DDBJ whole genome shotgun (WGS) entry which is preliminary data.</text>
</comment>
<accession>B5CTM9</accession>
<evidence type="ECO:0000256" key="1">
    <source>
        <dbReference type="SAM" id="Phobius"/>
    </source>
</evidence>
<sequence>MRIHFYSLYQLFKYVNYWFLFGYYVEIAVICHTNTIYISNG</sequence>
<dbReference type="HOGENOM" id="CLU_3265908_0_0_10"/>
<reference evidence="2 3" key="2">
    <citation type="submission" date="2008-08" db="EMBL/GenBank/DDBJ databases">
        <authorList>
            <person name="Fulton L."/>
            <person name="Clifton S."/>
            <person name="Fulton B."/>
            <person name="Xu J."/>
            <person name="Minx P."/>
            <person name="Pepin K.H."/>
            <person name="Johnson M."/>
            <person name="Thiruvilangam P."/>
            <person name="Bhonagiri V."/>
            <person name="Nash W.E."/>
            <person name="Mardis E.R."/>
            <person name="Wilson R.K."/>
        </authorList>
    </citation>
    <scope>NUCLEOTIDE SEQUENCE [LARGE SCALE GENOMIC DNA]</scope>
    <source>
        <strain evidence="3">DSM 17135 / JCM 12973 / M2</strain>
    </source>
</reference>
<evidence type="ECO:0000313" key="2">
    <source>
        <dbReference type="EMBL" id="EDY97317.1"/>
    </source>
</evidence>